<dbReference type="Proteomes" id="UP001381693">
    <property type="component" value="Unassembled WGS sequence"/>
</dbReference>
<gene>
    <name evidence="1" type="ORF">SK128_021189</name>
</gene>
<reference evidence="1 2" key="1">
    <citation type="submission" date="2023-11" db="EMBL/GenBank/DDBJ databases">
        <title>Halocaridina rubra genome assembly.</title>
        <authorList>
            <person name="Smith C."/>
        </authorList>
    </citation>
    <scope>NUCLEOTIDE SEQUENCE [LARGE SCALE GENOMIC DNA]</scope>
    <source>
        <strain evidence="1">EP-1</strain>
        <tissue evidence="1">Whole</tissue>
    </source>
</reference>
<accession>A0AAN8WL95</accession>
<proteinExistence type="predicted"/>
<comment type="caution">
    <text evidence="1">The sequence shown here is derived from an EMBL/GenBank/DDBJ whole genome shotgun (WGS) entry which is preliminary data.</text>
</comment>
<dbReference type="AlphaFoldDB" id="A0AAN8WL95"/>
<name>A0AAN8WL95_HALRR</name>
<organism evidence="1 2">
    <name type="scientific">Halocaridina rubra</name>
    <name type="common">Hawaiian red shrimp</name>
    <dbReference type="NCBI Taxonomy" id="373956"/>
    <lineage>
        <taxon>Eukaryota</taxon>
        <taxon>Metazoa</taxon>
        <taxon>Ecdysozoa</taxon>
        <taxon>Arthropoda</taxon>
        <taxon>Crustacea</taxon>
        <taxon>Multicrustacea</taxon>
        <taxon>Malacostraca</taxon>
        <taxon>Eumalacostraca</taxon>
        <taxon>Eucarida</taxon>
        <taxon>Decapoda</taxon>
        <taxon>Pleocyemata</taxon>
        <taxon>Caridea</taxon>
        <taxon>Atyoidea</taxon>
        <taxon>Atyidae</taxon>
        <taxon>Halocaridina</taxon>
    </lineage>
</organism>
<sequence>MWRSHPRKFFGKRISRVNISDLNDLRYDTLNLKETLTEGGKPALTWCRYQARVDGGGLAAGRASGHKNLTKIWTVQITGQKHQPYIKVGKDVDEDEEEDL</sequence>
<protein>
    <submittedName>
        <fullName evidence="1">Uncharacterized protein</fullName>
    </submittedName>
</protein>
<evidence type="ECO:0000313" key="1">
    <source>
        <dbReference type="EMBL" id="KAK7068086.1"/>
    </source>
</evidence>
<evidence type="ECO:0000313" key="2">
    <source>
        <dbReference type="Proteomes" id="UP001381693"/>
    </source>
</evidence>
<keyword evidence="2" id="KW-1185">Reference proteome</keyword>
<dbReference type="EMBL" id="JAXCGZ010017452">
    <property type="protein sequence ID" value="KAK7068086.1"/>
    <property type="molecule type" value="Genomic_DNA"/>
</dbReference>